<organism evidence="2 3">
    <name type="scientific">Streptomyces naganishii JCM 4654</name>
    <dbReference type="NCBI Taxonomy" id="1306179"/>
    <lineage>
        <taxon>Bacteria</taxon>
        <taxon>Bacillati</taxon>
        <taxon>Actinomycetota</taxon>
        <taxon>Actinomycetes</taxon>
        <taxon>Kitasatosporales</taxon>
        <taxon>Streptomycetaceae</taxon>
        <taxon>Streptomyces</taxon>
    </lineage>
</organism>
<evidence type="ECO:0000256" key="1">
    <source>
        <dbReference type="SAM" id="MobiDB-lite"/>
    </source>
</evidence>
<gene>
    <name evidence="2" type="ORF">GCM10010508_63560</name>
</gene>
<reference evidence="2" key="1">
    <citation type="journal article" date="2014" name="Int. J. Syst. Evol. Microbiol.">
        <title>Complete genome sequence of Corynebacterium casei LMG S-19264T (=DSM 44701T), isolated from a smear-ripened cheese.</title>
        <authorList>
            <consortium name="US DOE Joint Genome Institute (JGI-PGF)"/>
            <person name="Walter F."/>
            <person name="Albersmeier A."/>
            <person name="Kalinowski J."/>
            <person name="Ruckert C."/>
        </authorList>
    </citation>
    <scope>NUCLEOTIDE SEQUENCE</scope>
    <source>
        <strain evidence="2">JCM 4654</strain>
    </source>
</reference>
<keyword evidence="3" id="KW-1185">Reference proteome</keyword>
<dbReference type="AlphaFoldDB" id="A0A918YAQ4"/>
<accession>A0A918YAQ4</accession>
<proteinExistence type="predicted"/>
<evidence type="ECO:0000313" key="3">
    <source>
        <dbReference type="Proteomes" id="UP000608955"/>
    </source>
</evidence>
<feature type="region of interest" description="Disordered" evidence="1">
    <location>
        <begin position="38"/>
        <end position="72"/>
    </location>
</feature>
<comment type="caution">
    <text evidence="2">The sequence shown here is derived from an EMBL/GenBank/DDBJ whole genome shotgun (WGS) entry which is preliminary data.</text>
</comment>
<dbReference type="Proteomes" id="UP000608955">
    <property type="component" value="Unassembled WGS sequence"/>
</dbReference>
<dbReference type="EMBL" id="BMVF01000025">
    <property type="protein sequence ID" value="GHD96109.1"/>
    <property type="molecule type" value="Genomic_DNA"/>
</dbReference>
<name>A0A918YAQ4_9ACTN</name>
<protein>
    <submittedName>
        <fullName evidence="2">Uncharacterized protein</fullName>
    </submittedName>
</protein>
<evidence type="ECO:0000313" key="2">
    <source>
        <dbReference type="EMBL" id="GHD96109.1"/>
    </source>
</evidence>
<reference evidence="2" key="2">
    <citation type="submission" date="2020-09" db="EMBL/GenBank/DDBJ databases">
        <authorList>
            <person name="Sun Q."/>
            <person name="Ohkuma M."/>
        </authorList>
    </citation>
    <scope>NUCLEOTIDE SEQUENCE</scope>
    <source>
        <strain evidence="2">JCM 4654</strain>
    </source>
</reference>
<sequence length="72" mass="8076">MRSYSLRAVTAWQPPRQRRVMQAQAPAWSAFRNDCSIQPREALPSPPLKPAVPDADAEDRLADKTMTQLTLA</sequence>